<evidence type="ECO:0000313" key="2">
    <source>
        <dbReference type="EMBL" id="AOS96004.1"/>
    </source>
</evidence>
<organism evidence="2 3">
    <name type="scientific">Microbulbifer aggregans</name>
    <dbReference type="NCBI Taxonomy" id="1769779"/>
    <lineage>
        <taxon>Bacteria</taxon>
        <taxon>Pseudomonadati</taxon>
        <taxon>Pseudomonadota</taxon>
        <taxon>Gammaproteobacteria</taxon>
        <taxon>Cellvibrionales</taxon>
        <taxon>Microbulbiferaceae</taxon>
        <taxon>Microbulbifer</taxon>
    </lineage>
</organism>
<dbReference type="PATRIC" id="fig|1769779.3.peg.538"/>
<dbReference type="Gene3D" id="3.90.190.10">
    <property type="entry name" value="Protein tyrosine phosphatase superfamily"/>
    <property type="match status" value="1"/>
</dbReference>
<dbReference type="InterPro" id="IPR055214">
    <property type="entry name" value="PTP-NADK"/>
</dbReference>
<protein>
    <recommendedName>
        <fullName evidence="1">DSP-PTPase phosphatase fused to NAD+ Kinase domain-containing protein</fullName>
    </recommendedName>
</protein>
<dbReference type="AlphaFoldDB" id="A0A1C9W4D0"/>
<keyword evidence="3" id="KW-1185">Reference proteome</keyword>
<dbReference type="CDD" id="cd14503">
    <property type="entry name" value="PTP-bact"/>
    <property type="match status" value="1"/>
</dbReference>
<feature type="domain" description="DSP-PTPase phosphatase fused to NAD+ Kinase" evidence="1">
    <location>
        <begin position="19"/>
        <end position="126"/>
    </location>
</feature>
<reference evidence="3" key="1">
    <citation type="submission" date="2016-01" db="EMBL/GenBank/DDBJ databases">
        <title>Complete genome sequence of Microbulbifer sp. CCB-MM1, a halophile isolated from Matang Mangrove Forest, Perak.</title>
        <authorList>
            <person name="Moh T.H."/>
            <person name="Dinesh B."/>
            <person name="Lau N.-S."/>
            <person name="Go F."/>
            <person name="Alexander Chong S.-C."/>
        </authorList>
    </citation>
    <scope>NUCLEOTIDE SEQUENCE [LARGE SCALE GENOMIC DNA]</scope>
    <source>
        <strain evidence="3">CCB-MM1</strain>
    </source>
</reference>
<dbReference type="SUPFAM" id="SSF52799">
    <property type="entry name" value="(Phosphotyrosine protein) phosphatases II"/>
    <property type="match status" value="1"/>
</dbReference>
<accession>A0A1C9W4D0</accession>
<evidence type="ECO:0000259" key="1">
    <source>
        <dbReference type="Pfam" id="PF22741"/>
    </source>
</evidence>
<proteinExistence type="predicted"/>
<dbReference type="STRING" id="1769779.AUP74_00534"/>
<gene>
    <name evidence="2" type="ORF">AUP74_00534</name>
</gene>
<dbReference type="InterPro" id="IPR029021">
    <property type="entry name" value="Prot-tyrosine_phosphatase-like"/>
</dbReference>
<dbReference type="KEGG" id="micc:AUP74_00534"/>
<sequence>MPKPMDVRNFLQLSECIATSGQPTEHDFATIADFGYTAVINLAMSSSVHALREEGDIVSDLGMTYAHLPVPFDRPTAQHFTLFASLMQELSQAKVWVHCALNMRVSAFMYLYNRIYRHQRADEAAAMLHRVWQPDPVWSSFITETLNTHGLSNV</sequence>
<dbReference type="Proteomes" id="UP000095672">
    <property type="component" value="Chromosome"/>
</dbReference>
<evidence type="ECO:0000313" key="3">
    <source>
        <dbReference type="Proteomes" id="UP000095672"/>
    </source>
</evidence>
<name>A0A1C9W4D0_9GAMM</name>
<dbReference type="EMBL" id="CP014143">
    <property type="protein sequence ID" value="AOS96004.1"/>
    <property type="molecule type" value="Genomic_DNA"/>
</dbReference>
<dbReference type="Pfam" id="PF22741">
    <property type="entry name" value="PTP-NADK"/>
    <property type="match status" value="1"/>
</dbReference>